<dbReference type="GO" id="GO:0005737">
    <property type="term" value="C:cytoplasm"/>
    <property type="evidence" value="ECO:0007669"/>
    <property type="project" value="TreeGrafter"/>
</dbReference>
<comment type="similarity">
    <text evidence="1">Belongs to the short-chain dehydrogenases/reductases (SDR) family.</text>
</comment>
<comment type="caution">
    <text evidence="4">The sequence shown here is derived from an EMBL/GenBank/DDBJ whole genome shotgun (WGS) entry which is preliminary data.</text>
</comment>
<organism evidence="4 5">
    <name type="scientific">Tothia fuscella</name>
    <dbReference type="NCBI Taxonomy" id="1048955"/>
    <lineage>
        <taxon>Eukaryota</taxon>
        <taxon>Fungi</taxon>
        <taxon>Dikarya</taxon>
        <taxon>Ascomycota</taxon>
        <taxon>Pezizomycotina</taxon>
        <taxon>Dothideomycetes</taxon>
        <taxon>Pleosporomycetidae</taxon>
        <taxon>Venturiales</taxon>
        <taxon>Cylindrosympodiaceae</taxon>
        <taxon>Tothia</taxon>
    </lineage>
</organism>
<accession>A0A9P4NDN6</accession>
<name>A0A9P4NDN6_9PEZI</name>
<evidence type="ECO:0000256" key="2">
    <source>
        <dbReference type="ARBA" id="ARBA00022857"/>
    </source>
</evidence>
<keyword evidence="5" id="KW-1185">Reference proteome</keyword>
<dbReference type="PRINTS" id="PR00081">
    <property type="entry name" value="GDHRDH"/>
</dbReference>
<dbReference type="Pfam" id="PF00106">
    <property type="entry name" value="adh_short"/>
    <property type="match status" value="1"/>
</dbReference>
<keyword evidence="3" id="KW-0560">Oxidoreductase</keyword>
<dbReference type="InterPro" id="IPR002347">
    <property type="entry name" value="SDR_fam"/>
</dbReference>
<dbReference type="InterPro" id="IPR051468">
    <property type="entry name" value="Fungal_SecMetab_SDRs"/>
</dbReference>
<protein>
    <submittedName>
        <fullName evidence="4">NAD(P)-binding protein</fullName>
    </submittedName>
</protein>
<proteinExistence type="inferred from homology"/>
<dbReference type="PANTHER" id="PTHR43544">
    <property type="entry name" value="SHORT-CHAIN DEHYDROGENASE/REDUCTASE"/>
    <property type="match status" value="1"/>
</dbReference>
<dbReference type="Proteomes" id="UP000800235">
    <property type="component" value="Unassembled WGS sequence"/>
</dbReference>
<dbReference type="AlphaFoldDB" id="A0A9P4NDN6"/>
<evidence type="ECO:0000256" key="3">
    <source>
        <dbReference type="ARBA" id="ARBA00023002"/>
    </source>
</evidence>
<dbReference type="PANTHER" id="PTHR43544:SF7">
    <property type="entry name" value="NADB-LER2"/>
    <property type="match status" value="1"/>
</dbReference>
<evidence type="ECO:0000313" key="5">
    <source>
        <dbReference type="Proteomes" id="UP000800235"/>
    </source>
</evidence>
<dbReference type="GO" id="GO:0016491">
    <property type="term" value="F:oxidoreductase activity"/>
    <property type="evidence" value="ECO:0007669"/>
    <property type="project" value="UniProtKB-KW"/>
</dbReference>
<gene>
    <name evidence="4" type="ORF">EJ08DRAFT_644119</name>
</gene>
<dbReference type="EMBL" id="MU007174">
    <property type="protein sequence ID" value="KAF2415954.1"/>
    <property type="molecule type" value="Genomic_DNA"/>
</dbReference>
<keyword evidence="2" id="KW-0521">NADP</keyword>
<evidence type="ECO:0000313" key="4">
    <source>
        <dbReference type="EMBL" id="KAF2415954.1"/>
    </source>
</evidence>
<evidence type="ECO:0000256" key="1">
    <source>
        <dbReference type="ARBA" id="ARBA00006484"/>
    </source>
</evidence>
<dbReference type="InterPro" id="IPR036291">
    <property type="entry name" value="NAD(P)-bd_dom_sf"/>
</dbReference>
<sequence length="250" mass="26460">MSVSNVLVIGASRGIGLQIVAEYLTKYPSAKIYATARDVSKATELAKLASSSNGRVTIVSLIADDMKSNEAAADEIKKTTGALDHVIYNAGVLGGWGNLLEIGIEGLKTNMETNVYGAYYAAVVFSPFLLASTYSKKSLVLMSSTFGSLALATEQFKTHEVLFGSTGADPCAQYNISKTALNRLGKELDGVLNPKGVPVILVHPGLVKTDMNPVGNIDVIESANGVFKAIDAFSPSEKNFVSYTGEAIPW</sequence>
<dbReference type="OrthoDB" id="5296at2759"/>
<reference evidence="4" key="1">
    <citation type="journal article" date="2020" name="Stud. Mycol.">
        <title>101 Dothideomycetes genomes: a test case for predicting lifestyles and emergence of pathogens.</title>
        <authorList>
            <person name="Haridas S."/>
            <person name="Albert R."/>
            <person name="Binder M."/>
            <person name="Bloem J."/>
            <person name="Labutti K."/>
            <person name="Salamov A."/>
            <person name="Andreopoulos B."/>
            <person name="Baker S."/>
            <person name="Barry K."/>
            <person name="Bills G."/>
            <person name="Bluhm B."/>
            <person name="Cannon C."/>
            <person name="Castanera R."/>
            <person name="Culley D."/>
            <person name="Daum C."/>
            <person name="Ezra D."/>
            <person name="Gonzalez J."/>
            <person name="Henrissat B."/>
            <person name="Kuo A."/>
            <person name="Liang C."/>
            <person name="Lipzen A."/>
            <person name="Lutzoni F."/>
            <person name="Magnuson J."/>
            <person name="Mondo S."/>
            <person name="Nolan M."/>
            <person name="Ohm R."/>
            <person name="Pangilinan J."/>
            <person name="Park H.-J."/>
            <person name="Ramirez L."/>
            <person name="Alfaro M."/>
            <person name="Sun H."/>
            <person name="Tritt A."/>
            <person name="Yoshinaga Y."/>
            <person name="Zwiers L.-H."/>
            <person name="Turgeon B."/>
            <person name="Goodwin S."/>
            <person name="Spatafora J."/>
            <person name="Crous P."/>
            <person name="Grigoriev I."/>
        </authorList>
    </citation>
    <scope>NUCLEOTIDE SEQUENCE</scope>
    <source>
        <strain evidence="4">CBS 130266</strain>
    </source>
</reference>
<dbReference type="Gene3D" id="3.40.50.720">
    <property type="entry name" value="NAD(P)-binding Rossmann-like Domain"/>
    <property type="match status" value="1"/>
</dbReference>
<dbReference type="SUPFAM" id="SSF51735">
    <property type="entry name" value="NAD(P)-binding Rossmann-fold domains"/>
    <property type="match status" value="1"/>
</dbReference>